<evidence type="ECO:0000313" key="2">
    <source>
        <dbReference type="Proteomes" id="UP001219518"/>
    </source>
</evidence>
<protein>
    <submittedName>
        <fullName evidence="1">Protein TIC 214</fullName>
    </submittedName>
</protein>
<sequence length="219" mass="24611">MGHASFLPATEDPDCANFLADRRNTILACREHTRGDYRQMLELCAIILGDNPFKPAAVKFRPPIAITSARFMGRIIYYLTIHMFALTGEFEVEKEKLANIKKVNMFVLSSYLKSWYTAGKAASAPATDLRLLKDIVGYTHSPEVAEIASSVFKNLLWYLHRVCVGFAYFDEDISVEEKREMVARLQVSPPSKVSPWKETLAAGKNTSCLAEGRLPLVFL</sequence>
<dbReference type="EMBL" id="JAHWGI010001250">
    <property type="protein sequence ID" value="KAK3926350.1"/>
    <property type="molecule type" value="Genomic_DNA"/>
</dbReference>
<comment type="caution">
    <text evidence="1">The sequence shown here is derived from an EMBL/GenBank/DDBJ whole genome shotgun (WGS) entry which is preliminary data.</text>
</comment>
<gene>
    <name evidence="1" type="ORF">KUF71_014597</name>
</gene>
<accession>A0AAE1HRU8</accession>
<evidence type="ECO:0000313" key="1">
    <source>
        <dbReference type="EMBL" id="KAK3926350.1"/>
    </source>
</evidence>
<organism evidence="1 2">
    <name type="scientific">Frankliniella fusca</name>
    <dbReference type="NCBI Taxonomy" id="407009"/>
    <lineage>
        <taxon>Eukaryota</taxon>
        <taxon>Metazoa</taxon>
        <taxon>Ecdysozoa</taxon>
        <taxon>Arthropoda</taxon>
        <taxon>Hexapoda</taxon>
        <taxon>Insecta</taxon>
        <taxon>Pterygota</taxon>
        <taxon>Neoptera</taxon>
        <taxon>Paraneoptera</taxon>
        <taxon>Thysanoptera</taxon>
        <taxon>Terebrantia</taxon>
        <taxon>Thripoidea</taxon>
        <taxon>Thripidae</taxon>
        <taxon>Frankliniella</taxon>
    </lineage>
</organism>
<name>A0AAE1HRU8_9NEOP</name>
<proteinExistence type="predicted"/>
<reference evidence="1" key="2">
    <citation type="journal article" date="2023" name="BMC Genomics">
        <title>Pest status, molecular evolution, and epigenetic factors derived from the genome assembly of Frankliniella fusca, a thysanopteran phytovirus vector.</title>
        <authorList>
            <person name="Catto M.A."/>
            <person name="Labadie P.E."/>
            <person name="Jacobson A.L."/>
            <person name="Kennedy G.G."/>
            <person name="Srinivasan R."/>
            <person name="Hunt B.G."/>
        </authorList>
    </citation>
    <scope>NUCLEOTIDE SEQUENCE</scope>
    <source>
        <strain evidence="1">PL_HMW_Pooled</strain>
    </source>
</reference>
<reference evidence="1" key="1">
    <citation type="submission" date="2021-07" db="EMBL/GenBank/DDBJ databases">
        <authorList>
            <person name="Catto M.A."/>
            <person name="Jacobson A."/>
            <person name="Kennedy G."/>
            <person name="Labadie P."/>
            <person name="Hunt B.G."/>
            <person name="Srinivasan R."/>
        </authorList>
    </citation>
    <scope>NUCLEOTIDE SEQUENCE</scope>
    <source>
        <strain evidence="1">PL_HMW_Pooled</strain>
        <tissue evidence="1">Head</tissue>
    </source>
</reference>
<keyword evidence="2" id="KW-1185">Reference proteome</keyword>
<dbReference type="Proteomes" id="UP001219518">
    <property type="component" value="Unassembled WGS sequence"/>
</dbReference>
<dbReference type="AlphaFoldDB" id="A0AAE1HRU8"/>